<name>A0AAV4T1T6_CAEEX</name>
<comment type="caution">
    <text evidence="1">The sequence shown here is derived from an EMBL/GenBank/DDBJ whole genome shotgun (WGS) entry which is preliminary data.</text>
</comment>
<gene>
    <name evidence="1" type="ORF">CEXT_298381</name>
</gene>
<evidence type="ECO:0000313" key="2">
    <source>
        <dbReference type="Proteomes" id="UP001054945"/>
    </source>
</evidence>
<evidence type="ECO:0000313" key="1">
    <source>
        <dbReference type="EMBL" id="GIY40060.1"/>
    </source>
</evidence>
<keyword evidence="2" id="KW-1185">Reference proteome</keyword>
<organism evidence="1 2">
    <name type="scientific">Caerostris extrusa</name>
    <name type="common">Bark spider</name>
    <name type="synonym">Caerostris bankana</name>
    <dbReference type="NCBI Taxonomy" id="172846"/>
    <lineage>
        <taxon>Eukaryota</taxon>
        <taxon>Metazoa</taxon>
        <taxon>Ecdysozoa</taxon>
        <taxon>Arthropoda</taxon>
        <taxon>Chelicerata</taxon>
        <taxon>Arachnida</taxon>
        <taxon>Araneae</taxon>
        <taxon>Araneomorphae</taxon>
        <taxon>Entelegynae</taxon>
        <taxon>Araneoidea</taxon>
        <taxon>Araneidae</taxon>
        <taxon>Caerostris</taxon>
    </lineage>
</organism>
<sequence length="96" mass="10629">MSGAVSQTLEVTTTVPKWRTAFNSVIRQLRKLCGEKYVMWIGGRACFGESIRRACFGRAVSLPLQPPNPLLLLCSDLVGALRDPKCRLTLESLFTS</sequence>
<protein>
    <submittedName>
        <fullName evidence="1">Uncharacterized protein</fullName>
    </submittedName>
</protein>
<dbReference type="EMBL" id="BPLR01010551">
    <property type="protein sequence ID" value="GIY40060.1"/>
    <property type="molecule type" value="Genomic_DNA"/>
</dbReference>
<reference evidence="1 2" key="1">
    <citation type="submission" date="2021-06" db="EMBL/GenBank/DDBJ databases">
        <title>Caerostris extrusa draft genome.</title>
        <authorList>
            <person name="Kono N."/>
            <person name="Arakawa K."/>
        </authorList>
    </citation>
    <scope>NUCLEOTIDE SEQUENCE [LARGE SCALE GENOMIC DNA]</scope>
</reference>
<dbReference type="Proteomes" id="UP001054945">
    <property type="component" value="Unassembled WGS sequence"/>
</dbReference>
<accession>A0AAV4T1T6</accession>
<dbReference type="AlphaFoldDB" id="A0AAV4T1T6"/>
<proteinExistence type="predicted"/>